<evidence type="ECO:0000256" key="2">
    <source>
        <dbReference type="ARBA" id="ARBA00022490"/>
    </source>
</evidence>
<accession>A0A9X4M243</accession>
<protein>
    <submittedName>
        <fullName evidence="6">Iron-sulfur cluster repair di-iron protein</fullName>
    </submittedName>
</protein>
<evidence type="ECO:0000256" key="3">
    <source>
        <dbReference type="ARBA" id="ARBA00022723"/>
    </source>
</evidence>
<dbReference type="Pfam" id="PF01814">
    <property type="entry name" value="Hemerythrin"/>
    <property type="match status" value="1"/>
</dbReference>
<dbReference type="Gene3D" id="1.10.3910.10">
    <property type="entry name" value="SP0561-like"/>
    <property type="match status" value="1"/>
</dbReference>
<keyword evidence="2" id="KW-0963">Cytoplasm</keyword>
<dbReference type="NCBIfam" id="TIGR03652">
    <property type="entry name" value="FeS_repair_RIC"/>
    <property type="match status" value="1"/>
</dbReference>
<feature type="domain" description="Hemerythrin-like" evidence="5">
    <location>
        <begin position="97"/>
        <end position="223"/>
    </location>
</feature>
<dbReference type="InterPro" id="IPR012312">
    <property type="entry name" value="Hemerythrin-like"/>
</dbReference>
<keyword evidence="3" id="KW-0479">Metal-binding</keyword>
<dbReference type="GO" id="GO:0005737">
    <property type="term" value="C:cytoplasm"/>
    <property type="evidence" value="ECO:0007669"/>
    <property type="project" value="UniProtKB-SubCell"/>
</dbReference>
<gene>
    <name evidence="6" type="primary">ric</name>
    <name evidence="6" type="ORF">NVS88_12820</name>
</gene>
<comment type="subcellular location">
    <subcellularLocation>
        <location evidence="1">Cytoplasm</location>
    </subcellularLocation>
</comment>
<keyword evidence="7" id="KW-1185">Reference proteome</keyword>
<evidence type="ECO:0000313" key="6">
    <source>
        <dbReference type="EMBL" id="MDG3015434.1"/>
    </source>
</evidence>
<dbReference type="Pfam" id="PF04405">
    <property type="entry name" value="ScdA_N"/>
    <property type="match status" value="1"/>
</dbReference>
<evidence type="ECO:0000259" key="5">
    <source>
        <dbReference type="Pfam" id="PF01814"/>
    </source>
</evidence>
<dbReference type="InterPro" id="IPR038062">
    <property type="entry name" value="ScdA-like_N_sf"/>
</dbReference>
<evidence type="ECO:0000256" key="4">
    <source>
        <dbReference type="ARBA" id="ARBA00023004"/>
    </source>
</evidence>
<proteinExistence type="predicted"/>
<dbReference type="GO" id="GO:0046872">
    <property type="term" value="F:metal ion binding"/>
    <property type="evidence" value="ECO:0007669"/>
    <property type="project" value="UniProtKB-KW"/>
</dbReference>
<dbReference type="PANTHER" id="PTHR36438:SF1">
    <property type="entry name" value="IRON-SULFUR CLUSTER REPAIR PROTEIN YTFE"/>
    <property type="match status" value="1"/>
</dbReference>
<comment type="caution">
    <text evidence="6">The sequence shown here is derived from an EMBL/GenBank/DDBJ whole genome shotgun (WGS) entry which is preliminary data.</text>
</comment>
<reference evidence="6" key="1">
    <citation type="submission" date="2022-08" db="EMBL/GenBank/DDBJ databases">
        <title>Genome analysis of Corynebacteriales strain.</title>
        <authorList>
            <person name="Lee S.D."/>
        </authorList>
    </citation>
    <scope>NUCLEOTIDE SEQUENCE</scope>
    <source>
        <strain evidence="6">D3-21</strain>
    </source>
</reference>
<sequence length="230" mass="25038">MPSITPETTLGDLVTEDPARTRILESFGLDYCCGGNRPLAAAAAAEGVSLAEVIAALESGPASSPPEWSSMDIPGLAGHIESTHHAFAWSEYPRMTALIDKVAGVHGANHPELARVRQDFAELREDVEPHLRREEIDLFPVFGDLDPEMDVAVKDRLILQVEAMIAEHDRAGELLADLREITGGFTPPEDACASYTAMLAGLEEIETDLHMHVHKENNVLFPRVIAVLDD</sequence>
<dbReference type="RefSeq" id="WP_277835754.1">
    <property type="nucleotide sequence ID" value="NZ_JAAIVF010000009.1"/>
</dbReference>
<dbReference type="AlphaFoldDB" id="A0A9X4M243"/>
<dbReference type="InterPro" id="IPR019903">
    <property type="entry name" value="RIC_family"/>
</dbReference>
<evidence type="ECO:0000313" key="7">
    <source>
        <dbReference type="Proteomes" id="UP001152755"/>
    </source>
</evidence>
<dbReference type="Gene3D" id="1.20.120.520">
    <property type="entry name" value="nmb1532 protein domain like"/>
    <property type="match status" value="1"/>
</dbReference>
<keyword evidence="4" id="KW-0408">Iron</keyword>
<dbReference type="Proteomes" id="UP001152755">
    <property type="component" value="Unassembled WGS sequence"/>
</dbReference>
<name>A0A9X4M243_9ACTN</name>
<dbReference type="PANTHER" id="PTHR36438">
    <property type="entry name" value="IRON-SULFUR CLUSTER REPAIR PROTEIN YTFE"/>
    <property type="match status" value="1"/>
</dbReference>
<evidence type="ECO:0000256" key="1">
    <source>
        <dbReference type="ARBA" id="ARBA00004496"/>
    </source>
</evidence>
<organism evidence="6 7">
    <name type="scientific">Speluncibacter jeojiensis</name>
    <dbReference type="NCBI Taxonomy" id="2710754"/>
    <lineage>
        <taxon>Bacteria</taxon>
        <taxon>Bacillati</taxon>
        <taxon>Actinomycetota</taxon>
        <taxon>Actinomycetes</taxon>
        <taxon>Mycobacteriales</taxon>
        <taxon>Speluncibacteraceae</taxon>
        <taxon>Speluncibacter</taxon>
    </lineage>
</organism>
<dbReference type="EMBL" id="JANRHA010000007">
    <property type="protein sequence ID" value="MDG3015434.1"/>
    <property type="molecule type" value="Genomic_DNA"/>
</dbReference>